<evidence type="ECO:0000313" key="3">
    <source>
        <dbReference type="Proteomes" id="UP000184069"/>
    </source>
</evidence>
<dbReference type="EMBL" id="FRBM01000002">
    <property type="protein sequence ID" value="SHL06410.1"/>
    <property type="molecule type" value="Genomic_DNA"/>
</dbReference>
<dbReference type="AlphaFoldDB" id="A0A1M6XK83"/>
<organism evidence="2 3">
    <name type="scientific">Chryseobacterium contaminans</name>
    <dbReference type="NCBI Taxonomy" id="1423959"/>
    <lineage>
        <taxon>Bacteria</taxon>
        <taxon>Pseudomonadati</taxon>
        <taxon>Bacteroidota</taxon>
        <taxon>Flavobacteriia</taxon>
        <taxon>Flavobacteriales</taxon>
        <taxon>Weeksellaceae</taxon>
        <taxon>Chryseobacterium group</taxon>
        <taxon>Chryseobacterium</taxon>
    </lineage>
</organism>
<sequence>MPIVINYFVSSRAEKVGIFNFLIKYMKNNLSIALLVGIALSTTSCATIFTGTRDKITFNSTPEGAKVIHNGEEKCVTPCTAPISRSLSKQFITIEKEGFDSQKVKLEKSFNAVTLLNILFGGIIGVGIDTATGSLTRYSTKKYDVELEAKQQ</sequence>
<evidence type="ECO:0000259" key="1">
    <source>
        <dbReference type="Pfam" id="PF08308"/>
    </source>
</evidence>
<dbReference type="OrthoDB" id="1524740at2"/>
<evidence type="ECO:0000313" key="2">
    <source>
        <dbReference type="EMBL" id="SHL06410.1"/>
    </source>
</evidence>
<dbReference type="Proteomes" id="UP000184069">
    <property type="component" value="Unassembled WGS sequence"/>
</dbReference>
<dbReference type="InterPro" id="IPR013229">
    <property type="entry name" value="PEGA"/>
</dbReference>
<proteinExistence type="predicted"/>
<dbReference type="STRING" id="1423959.SAMN05444407_102106"/>
<dbReference type="Pfam" id="PF08308">
    <property type="entry name" value="PEGA"/>
    <property type="match status" value="1"/>
</dbReference>
<accession>A0A1M6XK83</accession>
<name>A0A1M6XK83_9FLAO</name>
<feature type="domain" description="PEGA" evidence="1">
    <location>
        <begin position="56"/>
        <end position="105"/>
    </location>
</feature>
<protein>
    <submittedName>
        <fullName evidence="2">PEGA domain-containing protein</fullName>
    </submittedName>
</protein>
<gene>
    <name evidence="2" type="ORF">SAMN05444407_102106</name>
</gene>
<reference evidence="2 3" key="1">
    <citation type="submission" date="2016-11" db="EMBL/GenBank/DDBJ databases">
        <authorList>
            <person name="Jaros S."/>
            <person name="Januszkiewicz K."/>
            <person name="Wedrychowicz H."/>
        </authorList>
    </citation>
    <scope>NUCLEOTIDE SEQUENCE [LARGE SCALE GENOMIC DNA]</scope>
    <source>
        <strain evidence="2 3">DSM 27621</strain>
    </source>
</reference>